<feature type="domain" description="Trichome birefringence-like C-terminal" evidence="11">
    <location>
        <begin position="103"/>
        <end position="279"/>
    </location>
</feature>
<evidence type="ECO:0000313" key="14">
    <source>
        <dbReference type="Proteomes" id="UP000823388"/>
    </source>
</evidence>
<keyword evidence="7" id="KW-0333">Golgi apparatus</keyword>
<reference evidence="13" key="1">
    <citation type="submission" date="2020-05" db="EMBL/GenBank/DDBJ databases">
        <title>WGS assembly of Panicum virgatum.</title>
        <authorList>
            <person name="Lovell J.T."/>
            <person name="Jenkins J."/>
            <person name="Shu S."/>
            <person name="Juenger T.E."/>
            <person name="Schmutz J."/>
        </authorList>
    </citation>
    <scope>NUCLEOTIDE SEQUENCE</scope>
    <source>
        <strain evidence="13">AP13</strain>
    </source>
</reference>
<dbReference type="Proteomes" id="UP000823388">
    <property type="component" value="Chromosome 5N"/>
</dbReference>
<keyword evidence="8" id="KW-0472">Membrane</keyword>
<evidence type="ECO:0000256" key="1">
    <source>
        <dbReference type="ARBA" id="ARBA00004323"/>
    </source>
</evidence>
<evidence type="ECO:0000259" key="11">
    <source>
        <dbReference type="Pfam" id="PF13839"/>
    </source>
</evidence>
<evidence type="ECO:0000256" key="3">
    <source>
        <dbReference type="ARBA" id="ARBA00022679"/>
    </source>
</evidence>
<feature type="region of interest" description="Disordered" evidence="9">
    <location>
        <begin position="298"/>
        <end position="337"/>
    </location>
</feature>
<dbReference type="EMBL" id="CM029046">
    <property type="protein sequence ID" value="KAG2586183.1"/>
    <property type="molecule type" value="Genomic_DNA"/>
</dbReference>
<evidence type="ECO:0000256" key="4">
    <source>
        <dbReference type="ARBA" id="ARBA00022692"/>
    </source>
</evidence>
<keyword evidence="10" id="KW-0732">Signal</keyword>
<protein>
    <recommendedName>
        <fullName evidence="15">Trichome birefringence-like N-terminal domain-containing protein</fullName>
    </recommendedName>
</protein>
<comment type="caution">
    <text evidence="13">The sequence shown here is derived from an EMBL/GenBank/DDBJ whole genome shotgun (WGS) entry which is preliminary data.</text>
</comment>
<feature type="chain" id="PRO_5035871167" description="Trichome birefringence-like N-terminal domain-containing protein" evidence="10">
    <location>
        <begin position="30"/>
        <end position="337"/>
    </location>
</feature>
<feature type="compositionally biased region" description="Basic and acidic residues" evidence="9">
    <location>
        <begin position="323"/>
        <end position="337"/>
    </location>
</feature>
<dbReference type="GO" id="GO:1990538">
    <property type="term" value="F:xylan O-acetyltransferase activity"/>
    <property type="evidence" value="ECO:0007669"/>
    <property type="project" value="UniProtKB-ARBA"/>
</dbReference>
<accession>A0A8T0RNI8</accession>
<dbReference type="InterPro" id="IPR029962">
    <property type="entry name" value="TBL"/>
</dbReference>
<keyword evidence="3" id="KW-0808">Transferase</keyword>
<evidence type="ECO:0008006" key="15">
    <source>
        <dbReference type="Google" id="ProtNLM"/>
    </source>
</evidence>
<dbReference type="GO" id="GO:0000139">
    <property type="term" value="C:Golgi membrane"/>
    <property type="evidence" value="ECO:0007669"/>
    <property type="project" value="UniProtKB-SubCell"/>
</dbReference>
<evidence type="ECO:0000256" key="9">
    <source>
        <dbReference type="SAM" id="MobiDB-lite"/>
    </source>
</evidence>
<dbReference type="PANTHER" id="PTHR32285:SF177">
    <property type="entry name" value="OS01G0217000 PROTEIN"/>
    <property type="match status" value="1"/>
</dbReference>
<gene>
    <name evidence="13" type="ORF">PVAP13_5NG028900</name>
</gene>
<sequence length="337" mass="36891">MMRRRPGALWAGALVAVLALLAACTAAAAATITRRQHQRGASAAAAACDAFAAGRWVWDASYPLYDAARCPFIRDEFACARFGRPDTAYLKYRWQPEPPCAQPRFDGLALLRMWGGRTVMFVGDSLALNQYESLLCMLHAAAPGARTTASPASGKIDPSYTVRFEDYNVTLVYYLTHYLVDLVPEKAGRVLKLDAIDQARNWLGADVLVFDSWHWWPRTGPTQPWDLIQEGSTVVRDMDRTRAFTKALHTWAAWVDANLLHTDTKVFFQGISPSHYSSTAALFVCAQGPGLGRVAEEDVHGGDAAAQRHGAVPRRADPAAGHPAERAGRDGQARLPA</sequence>
<name>A0A8T0RNI8_PANVG</name>
<feature type="signal peptide" evidence="10">
    <location>
        <begin position="1"/>
        <end position="29"/>
    </location>
</feature>
<dbReference type="PROSITE" id="PS51257">
    <property type="entry name" value="PROKAR_LIPOPROTEIN"/>
    <property type="match status" value="1"/>
</dbReference>
<dbReference type="Pfam" id="PF14416">
    <property type="entry name" value="PMR5N"/>
    <property type="match status" value="1"/>
</dbReference>
<dbReference type="Pfam" id="PF13839">
    <property type="entry name" value="PC-Esterase"/>
    <property type="match status" value="1"/>
</dbReference>
<evidence type="ECO:0000256" key="5">
    <source>
        <dbReference type="ARBA" id="ARBA00022968"/>
    </source>
</evidence>
<proteinExistence type="inferred from homology"/>
<evidence type="ECO:0000259" key="12">
    <source>
        <dbReference type="Pfam" id="PF14416"/>
    </source>
</evidence>
<keyword evidence="5" id="KW-0735">Signal-anchor</keyword>
<evidence type="ECO:0000256" key="6">
    <source>
        <dbReference type="ARBA" id="ARBA00022989"/>
    </source>
</evidence>
<evidence type="ECO:0000256" key="2">
    <source>
        <dbReference type="ARBA" id="ARBA00007727"/>
    </source>
</evidence>
<dbReference type="InterPro" id="IPR025846">
    <property type="entry name" value="TBL_N"/>
</dbReference>
<evidence type="ECO:0000256" key="8">
    <source>
        <dbReference type="ARBA" id="ARBA00023136"/>
    </source>
</evidence>
<dbReference type="InterPro" id="IPR026057">
    <property type="entry name" value="TBL_C"/>
</dbReference>
<comment type="subcellular location">
    <subcellularLocation>
        <location evidence="1">Golgi apparatus membrane</location>
        <topology evidence="1">Single-pass type II membrane protein</topology>
    </subcellularLocation>
</comment>
<keyword evidence="4" id="KW-0812">Transmembrane</keyword>
<evidence type="ECO:0000256" key="10">
    <source>
        <dbReference type="SAM" id="SignalP"/>
    </source>
</evidence>
<keyword evidence="6" id="KW-1133">Transmembrane helix</keyword>
<dbReference type="PANTHER" id="PTHR32285">
    <property type="entry name" value="PROTEIN TRICHOME BIREFRINGENCE-LIKE 9-RELATED"/>
    <property type="match status" value="1"/>
</dbReference>
<evidence type="ECO:0000313" key="13">
    <source>
        <dbReference type="EMBL" id="KAG2586183.1"/>
    </source>
</evidence>
<evidence type="ECO:0000256" key="7">
    <source>
        <dbReference type="ARBA" id="ARBA00023034"/>
    </source>
</evidence>
<keyword evidence="14" id="KW-1185">Reference proteome</keyword>
<dbReference type="AlphaFoldDB" id="A0A8T0RNI8"/>
<organism evidence="13 14">
    <name type="scientific">Panicum virgatum</name>
    <name type="common">Blackwell switchgrass</name>
    <dbReference type="NCBI Taxonomy" id="38727"/>
    <lineage>
        <taxon>Eukaryota</taxon>
        <taxon>Viridiplantae</taxon>
        <taxon>Streptophyta</taxon>
        <taxon>Embryophyta</taxon>
        <taxon>Tracheophyta</taxon>
        <taxon>Spermatophyta</taxon>
        <taxon>Magnoliopsida</taxon>
        <taxon>Liliopsida</taxon>
        <taxon>Poales</taxon>
        <taxon>Poaceae</taxon>
        <taxon>PACMAD clade</taxon>
        <taxon>Panicoideae</taxon>
        <taxon>Panicodae</taxon>
        <taxon>Paniceae</taxon>
        <taxon>Panicinae</taxon>
        <taxon>Panicum</taxon>
        <taxon>Panicum sect. Hiantes</taxon>
    </lineage>
</organism>
<feature type="domain" description="Trichome birefringence-like N-terminal" evidence="12">
    <location>
        <begin position="47"/>
        <end position="97"/>
    </location>
</feature>
<comment type="similarity">
    <text evidence="2">Belongs to the PC-esterase family. TBL subfamily.</text>
</comment>